<dbReference type="Proteomes" id="UP000766486">
    <property type="component" value="Unassembled WGS sequence"/>
</dbReference>
<reference evidence="1 2" key="1">
    <citation type="submission" date="2019-06" db="EMBL/GenBank/DDBJ databases">
        <authorList>
            <person name="Broberg M."/>
        </authorList>
    </citation>
    <scope>NUCLEOTIDE SEQUENCE [LARGE SCALE GENOMIC DNA]</scope>
</reference>
<evidence type="ECO:0008006" key="3">
    <source>
        <dbReference type="Google" id="ProtNLM"/>
    </source>
</evidence>
<dbReference type="EMBL" id="CABFNS010000901">
    <property type="protein sequence ID" value="VUC35011.1"/>
    <property type="molecule type" value="Genomic_DNA"/>
</dbReference>
<protein>
    <recommendedName>
        <fullName evidence="3">Saccharopine dehydrogenase NADP binding domain-containing protein</fullName>
    </recommendedName>
</protein>
<evidence type="ECO:0000313" key="1">
    <source>
        <dbReference type="EMBL" id="VUC35011.1"/>
    </source>
</evidence>
<name>A0ABY6UYH3_BIOOC</name>
<accession>A0ABY6UYH3</accession>
<organism evidence="1 2">
    <name type="scientific">Bionectria ochroleuca</name>
    <name type="common">Gliocladium roseum</name>
    <dbReference type="NCBI Taxonomy" id="29856"/>
    <lineage>
        <taxon>Eukaryota</taxon>
        <taxon>Fungi</taxon>
        <taxon>Dikarya</taxon>
        <taxon>Ascomycota</taxon>
        <taxon>Pezizomycotina</taxon>
        <taxon>Sordariomycetes</taxon>
        <taxon>Hypocreomycetidae</taxon>
        <taxon>Hypocreales</taxon>
        <taxon>Bionectriaceae</taxon>
        <taxon>Clonostachys</taxon>
    </lineage>
</organism>
<gene>
    <name evidence="1" type="ORF">CLO192961_LOCUS401114</name>
</gene>
<sequence>MACATGYVGGTVLDHVIKDTNPSLKDSVIDVLVRREDQAERLREAYGGRIGTILWKGLTDEDFIIDTAANYDIVINAGSGFFPSGAAAFVEGLARRVKNGQRAP</sequence>
<evidence type="ECO:0000313" key="2">
    <source>
        <dbReference type="Proteomes" id="UP000766486"/>
    </source>
</evidence>
<proteinExistence type="predicted"/>
<keyword evidence="2" id="KW-1185">Reference proteome</keyword>
<comment type="caution">
    <text evidence="1">The sequence shown here is derived from an EMBL/GenBank/DDBJ whole genome shotgun (WGS) entry which is preliminary data.</text>
</comment>